<dbReference type="GO" id="GO:0005694">
    <property type="term" value="C:chromosome"/>
    <property type="evidence" value="ECO:0007669"/>
    <property type="project" value="InterPro"/>
</dbReference>
<dbReference type="SUPFAM" id="SSF75553">
    <property type="entry name" value="Smc hinge domain"/>
    <property type="match status" value="1"/>
</dbReference>
<organism evidence="4 5">
    <name type="scientific">Pleodorina starrii</name>
    <dbReference type="NCBI Taxonomy" id="330485"/>
    <lineage>
        <taxon>Eukaryota</taxon>
        <taxon>Viridiplantae</taxon>
        <taxon>Chlorophyta</taxon>
        <taxon>core chlorophytes</taxon>
        <taxon>Chlorophyceae</taxon>
        <taxon>CS clade</taxon>
        <taxon>Chlamydomonadales</taxon>
        <taxon>Volvocaceae</taxon>
        <taxon>Pleodorina</taxon>
    </lineage>
</organism>
<dbReference type="InterPro" id="IPR036277">
    <property type="entry name" value="SMC_hinge_sf"/>
</dbReference>
<keyword evidence="5" id="KW-1185">Reference proteome</keyword>
<feature type="coiled-coil region" evidence="1">
    <location>
        <begin position="2167"/>
        <end position="2254"/>
    </location>
</feature>
<accession>A0A9W6BPY2</accession>
<comment type="caution">
    <text evidence="4">The sequence shown here is derived from an EMBL/GenBank/DDBJ whole genome shotgun (WGS) entry which is preliminary data.</text>
</comment>
<dbReference type="InterPro" id="IPR038892">
    <property type="entry name" value="SMCHD1"/>
</dbReference>
<feature type="domain" description="SMC hinge" evidence="3">
    <location>
        <begin position="2281"/>
        <end position="2459"/>
    </location>
</feature>
<dbReference type="SUPFAM" id="SSF55874">
    <property type="entry name" value="ATPase domain of HSP90 chaperone/DNA topoisomerase II/histidine kinase"/>
    <property type="match status" value="1"/>
</dbReference>
<feature type="region of interest" description="Disordered" evidence="2">
    <location>
        <begin position="2579"/>
        <end position="2666"/>
    </location>
</feature>
<reference evidence="4 5" key="1">
    <citation type="journal article" date="2023" name="Commun. Biol.">
        <title>Reorganization of the ancestral sex-determining regions during the evolution of trioecy in Pleodorina starrii.</title>
        <authorList>
            <person name="Takahashi K."/>
            <person name="Suzuki S."/>
            <person name="Kawai-Toyooka H."/>
            <person name="Yamamoto K."/>
            <person name="Hamaji T."/>
            <person name="Ootsuki R."/>
            <person name="Yamaguchi H."/>
            <person name="Kawachi M."/>
            <person name="Higashiyama T."/>
            <person name="Nozaki H."/>
        </authorList>
    </citation>
    <scope>NUCLEOTIDE SEQUENCE [LARGE SCALE GENOMIC DNA]</scope>
    <source>
        <strain evidence="4 5">NIES-4479</strain>
    </source>
</reference>
<dbReference type="GO" id="GO:0051276">
    <property type="term" value="P:chromosome organization"/>
    <property type="evidence" value="ECO:0007669"/>
    <property type="project" value="InterPro"/>
</dbReference>
<feature type="region of interest" description="Disordered" evidence="2">
    <location>
        <begin position="78"/>
        <end position="125"/>
    </location>
</feature>
<dbReference type="GO" id="GO:0005524">
    <property type="term" value="F:ATP binding"/>
    <property type="evidence" value="ECO:0007669"/>
    <property type="project" value="InterPro"/>
</dbReference>
<dbReference type="Pfam" id="PF13589">
    <property type="entry name" value="HATPase_c_3"/>
    <property type="match status" value="1"/>
</dbReference>
<dbReference type="SMART" id="SM00968">
    <property type="entry name" value="SMC_hinge"/>
    <property type="match status" value="1"/>
</dbReference>
<dbReference type="InterPro" id="IPR036890">
    <property type="entry name" value="HATPase_C_sf"/>
</dbReference>
<evidence type="ECO:0000256" key="2">
    <source>
        <dbReference type="SAM" id="MobiDB-lite"/>
    </source>
</evidence>
<feature type="compositionally biased region" description="Low complexity" evidence="2">
    <location>
        <begin position="2605"/>
        <end position="2620"/>
    </location>
</feature>
<evidence type="ECO:0000256" key="1">
    <source>
        <dbReference type="SAM" id="Coils"/>
    </source>
</evidence>
<feature type="compositionally biased region" description="Polar residues" evidence="2">
    <location>
        <begin position="101"/>
        <end position="120"/>
    </location>
</feature>
<dbReference type="Proteomes" id="UP001165080">
    <property type="component" value="Unassembled WGS sequence"/>
</dbReference>
<dbReference type="GO" id="GO:0006302">
    <property type="term" value="P:double-strand break repair"/>
    <property type="evidence" value="ECO:0007669"/>
    <property type="project" value="InterPro"/>
</dbReference>
<name>A0A9W6BPY2_9CHLO</name>
<feature type="compositionally biased region" description="Gly residues" evidence="2">
    <location>
        <begin position="2043"/>
        <end position="2052"/>
    </location>
</feature>
<dbReference type="InterPro" id="IPR055109">
    <property type="entry name" value="SMCHD1_S5"/>
</dbReference>
<dbReference type="EMBL" id="BRXU01000015">
    <property type="protein sequence ID" value="GLC56261.1"/>
    <property type="molecule type" value="Genomic_DNA"/>
</dbReference>
<feature type="compositionally biased region" description="Basic residues" evidence="2">
    <location>
        <begin position="926"/>
        <end position="935"/>
    </location>
</feature>
<evidence type="ECO:0000313" key="4">
    <source>
        <dbReference type="EMBL" id="GLC56261.1"/>
    </source>
</evidence>
<feature type="region of interest" description="Disordered" evidence="2">
    <location>
        <begin position="2037"/>
        <end position="2059"/>
    </location>
</feature>
<sequence>MNSESVLFRDGLGMRRQARVPLPLADLSSLLLDVRQAFQPELDEQEFFLAHGSARVVDTDAAVRKLRPGDQLQVCLGNPGSAVHPSTLPTGARGKPPLGTSRLTGSTPAAQNSSRKNLSLGSGFKPPAKERISFVPHPKTLTMAGDYEYFSARGHHPFAFALAELVDNSLRATKARPPTDAGAASADKPRVITVSLIVNERGTAGLIRVQDNGRGMTPKELGEWAVMNLSMEDRGLLPSAGQRASEQAGGGRYLSGDLSFFGVGSKNAAFFMGSTVKLATRQAGSEYVHELHIAGAELERRYRDGENVYEEDLVHREPGDESTLSQEESAFGVPRAWLAEEASAGSFTRVTIADLRPDVLSLVRDSDSGAMVCRDLAHLYHYYLHGPAGNVGGAAGAASGRGDDGAPGALPGGEVKPEICVEYLVGSRQVWRRQLAEVDDDLESRYVRAAQAKLEFELEVPGKGTVEGVLWYFPFTDGAETVPRELGAAAYGGGGPGGGAASMLLQELPTQTLHGAAALATQLARAGRGAAGSTQAGNLPEQMQRALADMLLEEDDLGGEGHARAQGHVPMFETFWQGRLIPGSGLDSLPFIEALRTKLRGSSSGKDYLPDDVFGRIRGALFFGPAWRVTRNKLTFRDPLPELLATATPADRGIDKRLREWLRDCHTRLDRILQFQGPADVELKALVRKELGEAMSGFTRVSDGTRTFSAGDIVRLSTKPAALGRVKYFAVPQAGATEGVYATGFVTFSGLPAFLHGPRHTATLNLRRVEEVVSQAVVEDFTARERAKLPSSLRLEPLRFASGRRVDVAVGEVLPETSVAICNAAGQRLTRAFLQGQKVALRVRQRLVYLGPRRPSAYCSDLAASGAGDEEQEAGRAEQLEMLAGVAAGEAGNAAAAEAAAEQPAAEPAAPAAAAAADAPEAGGKRNTRKRRKKNGPAAESAEGGQGAGAGAGGGGGAGGGKENQAPQPQTGAAKRQRRESAGGSAGKGPSQAAAAVAAAAAAVNRTGAGGPLAEGVGEVVLLVENKTPVDNVFQFSRITGGLTRSGTYFLEYVMLPELPPGCDASGSAAPGTIWSRTVFYAASGPPVRFELRGEGRAALSAKTIALGEVLPQMQLVCYDAQDNEVTPAAGSWTGPSGVVVEVERANGPDGGGAGEAGTPQSLEEVHLDWQAVTTTGALVLQDLRLAGRRPGSHGMRLFGGAGGAQASLQSFDRTPNGAQAAAQPAVPEVDLQLRVSMPDMPSQVLQFKLRPGPPAALRLLPGNPFSADAAGGPADAANPHSLQPACVMNGEALPEFQVLALDAWGNGAGPSPDLQASLQLEGPMLQPSPAQFDIDAQGLATVQGVRVLAPDASHIGVPQELRLAIRCTARGPGPRAALELALAQAGVAAAEAGPAGASGGVVGWSYLTLPVVVQPCTLPAGLQLLYHGEPCEVGPSASGDGLVALLRDVPAGTQLCGLSLALLDEGGRPAEPGFKGKLQVSWSKGSKKVKVTEEGSRLDLPPLAVREQAGTEPQGAWIRFVGDGPLLSGVTLETSVELMVVAGPPTSWGVSLVESGAGAHGGGAGATTSQATENLGFVACGAVLCLEVEAHDAHGNRCTTWTGPGQRPTPVVVPSRDQGDAPLLFDTADWVCAWDLSQSGCEVYRVRLALGGTVGPVKLVARDTQGPGGESLLQPDELPVELHAGQPTTLAFDGPQQLQCGTRGCLGELRVRVTDDWGNLVESIALGARGNKDNGGGGLELTLASSAIATDGSGNAAKVTVAGSNKAKATKGCACFRDVKLEGNPGTYALRVGSASRKVALREAVLAVEVVAQNVVRHVAIAPCSLPEEPLEPGSHLDLQVEVTTEDGRPLPFEAATAGLSLRVKAPSAEAAAAARGDAEAAAAAAAAAGGGGGGSSAAACTLVLTPQPPEEGASAGSRLLWTFVSPGALLVAGEYSVTAEYVELRPELARALPKSEQSVRSVSHTLELLPGPPVRANLEQDPRAAGPITITNGADGRGRTLLSAVAVQLRDEYGNAVALDGVSVRWVLGWPSGAGEEEAAEGGGGGGCDGEPGPAPRSALAAGAALPALQGASGDAPCVVEAMTDARGRAFFKELSVVEGTGRVGSARRGSGGDDDAGLALHLELRLLAALNAGGGLSEGGSGGWLCCWAAPVVFSDDAARAATLQRLCARRDELAAAVAREEEVKGDADRALGAAQQAVRQARKEVEHIVRRAGPGLPAAPQSCADAHELLQRLREQHQRATSASQQQKNALAARYGPSTSGVVMALNRCLAAPEGRGEVIGVVAQLATVDNPHLAALLSAAFSSTLQILVVRTYECIKRLRDMLTANRNQLPSMLAINMVQGFTGDGGRQAAEMAAAMRNVSQEARDLQAAACEGADPALPMLLPHTRMLMGANPERVRSAAGAGPAADEWPHGCLGYAVNLVRPAIGGQRATIFYSQLGRTLVFETLDQAAAYRTYVVQALGCAGLGDIYTLDGGKLSGRGVVVGSGFRVVALEDAVVRFGAAQNSQAALAKQLSQQVSDLEALAAALEAAEGAEGAEAEAEAQVEGAAQQLEAARAGAAEELQQLEREIAALAGDQPNAGGGGGGRGRAGGRGSKRSRNAAAAAAAAAGAAAGGEADEPPPSDAATGNAAEQGGGGETQVGARGQRSKRARGQGRMAAMQ</sequence>
<evidence type="ECO:0000259" key="3">
    <source>
        <dbReference type="SMART" id="SM00968"/>
    </source>
</evidence>
<dbReference type="PANTHER" id="PTHR22640">
    <property type="entry name" value="STRUCTURAL MAINTENANCE OF CHROMOSOMES FLEXIBLE HINGE DOMAIN-CONTAINING PROTEIN 1"/>
    <property type="match status" value="1"/>
</dbReference>
<feature type="compositionally biased region" description="Gly residues" evidence="2">
    <location>
        <begin position="2585"/>
        <end position="2598"/>
    </location>
</feature>
<feature type="compositionally biased region" description="Gly residues" evidence="2">
    <location>
        <begin position="944"/>
        <end position="962"/>
    </location>
</feature>
<gene>
    <name evidence="4" type="primary">PLEST008884</name>
    <name evidence="4" type="ORF">PLESTB_001085700</name>
</gene>
<dbReference type="Gene3D" id="3.30.565.10">
    <property type="entry name" value="Histidine kinase-like ATPase, C-terminal domain"/>
    <property type="match status" value="1"/>
</dbReference>
<dbReference type="InterPro" id="IPR010935">
    <property type="entry name" value="SMC_hinge"/>
</dbReference>
<dbReference type="PANTHER" id="PTHR22640:SF2">
    <property type="entry name" value="STRUCTURAL MAINTENANCE OF CHROMOSOMES FLEXIBLE HINGE DOMAIN-CONTAINING PROTEIN 1"/>
    <property type="match status" value="1"/>
</dbReference>
<keyword evidence="1" id="KW-0175">Coiled coil</keyword>
<proteinExistence type="predicted"/>
<evidence type="ECO:0000313" key="5">
    <source>
        <dbReference type="Proteomes" id="UP001165080"/>
    </source>
</evidence>
<dbReference type="Pfam" id="PF22899">
    <property type="entry name" value="SMCHD1_S5"/>
    <property type="match status" value="1"/>
</dbReference>
<feature type="region of interest" description="Disordered" evidence="2">
    <location>
        <begin position="898"/>
        <end position="990"/>
    </location>
</feature>
<feature type="compositionally biased region" description="Low complexity" evidence="2">
    <location>
        <begin position="898"/>
        <end position="922"/>
    </location>
</feature>
<protein>
    <recommendedName>
        <fullName evidence="3">SMC hinge domain-containing protein</fullName>
    </recommendedName>
</protein>